<reference evidence="5 6" key="1">
    <citation type="submission" date="2023-05" db="EMBL/GenBank/DDBJ databases">
        <title>Pseudodonghicola sp. nov.</title>
        <authorList>
            <person name="Huang J."/>
        </authorList>
    </citation>
    <scope>NUCLEOTIDE SEQUENCE [LARGE SCALE GENOMIC DNA]</scope>
    <source>
        <strain evidence="5 6">IC7</strain>
    </source>
</reference>
<evidence type="ECO:0000256" key="1">
    <source>
        <dbReference type="ARBA" id="ARBA00023015"/>
    </source>
</evidence>
<evidence type="ECO:0000313" key="6">
    <source>
        <dbReference type="Proteomes" id="UP001243757"/>
    </source>
</evidence>
<dbReference type="Gene3D" id="1.10.10.10">
    <property type="entry name" value="Winged helix-like DNA-binding domain superfamily/Winged helix DNA-binding domain"/>
    <property type="match status" value="1"/>
</dbReference>
<dbReference type="InterPro" id="IPR036390">
    <property type="entry name" value="WH_DNA-bd_sf"/>
</dbReference>
<dbReference type="SUPFAM" id="SSF48008">
    <property type="entry name" value="GntR ligand-binding domain-like"/>
    <property type="match status" value="1"/>
</dbReference>
<dbReference type="PANTHER" id="PTHR43537:SF5">
    <property type="entry name" value="UXU OPERON TRANSCRIPTIONAL REGULATOR"/>
    <property type="match status" value="1"/>
</dbReference>
<dbReference type="SUPFAM" id="SSF46785">
    <property type="entry name" value="Winged helix' DNA-binding domain"/>
    <property type="match status" value="1"/>
</dbReference>
<proteinExistence type="predicted"/>
<dbReference type="CDD" id="cd07377">
    <property type="entry name" value="WHTH_GntR"/>
    <property type="match status" value="1"/>
</dbReference>
<organism evidence="5 6">
    <name type="scientific">Pseudodonghicola flavimaris</name>
    <dbReference type="NCBI Taxonomy" id="3050036"/>
    <lineage>
        <taxon>Bacteria</taxon>
        <taxon>Pseudomonadati</taxon>
        <taxon>Pseudomonadota</taxon>
        <taxon>Alphaproteobacteria</taxon>
        <taxon>Rhodobacterales</taxon>
        <taxon>Paracoccaceae</taxon>
        <taxon>Pseudodonghicola</taxon>
    </lineage>
</organism>
<evidence type="ECO:0000256" key="3">
    <source>
        <dbReference type="ARBA" id="ARBA00023163"/>
    </source>
</evidence>
<dbReference type="InterPro" id="IPR011711">
    <property type="entry name" value="GntR_C"/>
</dbReference>
<dbReference type="EMBL" id="JASNJD010000010">
    <property type="protein sequence ID" value="MDK3018859.1"/>
    <property type="molecule type" value="Genomic_DNA"/>
</dbReference>
<keyword evidence="3" id="KW-0804">Transcription</keyword>
<keyword evidence="2" id="KW-0238">DNA-binding</keyword>
<comment type="caution">
    <text evidence="5">The sequence shown here is derived from an EMBL/GenBank/DDBJ whole genome shotgun (WGS) entry which is preliminary data.</text>
</comment>
<evidence type="ECO:0000256" key="2">
    <source>
        <dbReference type="ARBA" id="ARBA00023125"/>
    </source>
</evidence>
<accession>A0ABT7F2L5</accession>
<dbReference type="Proteomes" id="UP001243757">
    <property type="component" value="Unassembled WGS sequence"/>
</dbReference>
<dbReference type="Pfam" id="PF00392">
    <property type="entry name" value="GntR"/>
    <property type="match status" value="1"/>
</dbReference>
<name>A0ABT7F2L5_9RHOB</name>
<dbReference type="Pfam" id="PF07729">
    <property type="entry name" value="FCD"/>
    <property type="match status" value="1"/>
</dbReference>
<gene>
    <name evidence="5" type="ORF">QO033_14335</name>
</gene>
<dbReference type="PANTHER" id="PTHR43537">
    <property type="entry name" value="TRANSCRIPTIONAL REGULATOR, GNTR FAMILY"/>
    <property type="match status" value="1"/>
</dbReference>
<dbReference type="InterPro" id="IPR036388">
    <property type="entry name" value="WH-like_DNA-bd_sf"/>
</dbReference>
<dbReference type="SMART" id="SM00895">
    <property type="entry name" value="FCD"/>
    <property type="match status" value="1"/>
</dbReference>
<keyword evidence="1" id="KW-0805">Transcription regulation</keyword>
<dbReference type="PROSITE" id="PS50949">
    <property type="entry name" value="HTH_GNTR"/>
    <property type="match status" value="1"/>
</dbReference>
<protein>
    <submittedName>
        <fullName evidence="5">GntR family transcriptional regulator</fullName>
    </submittedName>
</protein>
<dbReference type="RefSeq" id="WP_284481665.1">
    <property type="nucleotide sequence ID" value="NZ_JASNJD010000010.1"/>
</dbReference>
<dbReference type="InterPro" id="IPR000524">
    <property type="entry name" value="Tscrpt_reg_HTH_GntR"/>
</dbReference>
<evidence type="ECO:0000313" key="5">
    <source>
        <dbReference type="EMBL" id="MDK3018859.1"/>
    </source>
</evidence>
<evidence type="ECO:0000259" key="4">
    <source>
        <dbReference type="PROSITE" id="PS50949"/>
    </source>
</evidence>
<dbReference type="InterPro" id="IPR008920">
    <property type="entry name" value="TF_FadR/GntR_C"/>
</dbReference>
<keyword evidence="6" id="KW-1185">Reference proteome</keyword>
<dbReference type="Gene3D" id="1.20.120.530">
    <property type="entry name" value="GntR ligand-binding domain-like"/>
    <property type="match status" value="1"/>
</dbReference>
<dbReference type="SMART" id="SM00345">
    <property type="entry name" value="HTH_GNTR"/>
    <property type="match status" value="1"/>
</dbReference>
<feature type="domain" description="HTH gntR-type" evidence="4">
    <location>
        <begin position="22"/>
        <end position="89"/>
    </location>
</feature>
<sequence>MARTTTLAKDKKTGPLLPPKKLSLRDQAYEEIKGRIVSCELKPGEAVTVTELAEALGIGRTPVIQAVDRLMVDGLVEVMPRKGVVVSPVSLDELVDIIEVRLLNECRVARWAAERISDTQIADLNRNLAAMRKATETRNVEQLITLDREFHRLINASAGNAVMAELLGNLHDRSSRFWTLSLNVPDHNKRVCEQHAEIVEALAAHDADRAEKAVYDHITAFRSNLVENMLSR</sequence>